<comment type="similarity">
    <text evidence="1">Belongs to the paxM FAD-dependent monooxygenase family.</text>
</comment>
<dbReference type="EMBL" id="LAFY01005810">
    <property type="protein sequence ID" value="KJX92412.1"/>
    <property type="molecule type" value="Genomic_DNA"/>
</dbReference>
<dbReference type="AlphaFoldDB" id="A0A0F4G5T5"/>
<dbReference type="PRINTS" id="PR00420">
    <property type="entry name" value="RNGMNOXGNASE"/>
</dbReference>
<keyword evidence="2" id="KW-0285">Flavoprotein</keyword>
<keyword evidence="3" id="KW-0274">FAD</keyword>
<dbReference type="GO" id="GO:0071949">
    <property type="term" value="F:FAD binding"/>
    <property type="evidence" value="ECO:0007669"/>
    <property type="project" value="InterPro"/>
</dbReference>
<dbReference type="Pfam" id="PF01494">
    <property type="entry name" value="FAD_binding_3"/>
    <property type="match status" value="1"/>
</dbReference>
<keyword evidence="5" id="KW-0503">Monooxygenase</keyword>
<proteinExistence type="inferred from homology"/>
<dbReference type="InterPro" id="IPR050493">
    <property type="entry name" value="FAD-dep_Monooxygenase_BioMet"/>
</dbReference>
<keyword evidence="4" id="KW-0560">Oxidoreductase</keyword>
<dbReference type="Gene3D" id="3.50.50.60">
    <property type="entry name" value="FAD/NAD(P)-binding domain"/>
    <property type="match status" value="1"/>
</dbReference>
<dbReference type="SUPFAM" id="SSF51905">
    <property type="entry name" value="FAD/NAD(P)-binding domain"/>
    <property type="match status" value="1"/>
</dbReference>
<name>A0A0F4G5T5_9PEZI</name>
<evidence type="ECO:0000259" key="6">
    <source>
        <dbReference type="Pfam" id="PF01494"/>
    </source>
</evidence>
<gene>
    <name evidence="7" type="ORF">TI39_contig5855g00007</name>
</gene>
<dbReference type="Proteomes" id="UP000033647">
    <property type="component" value="Unassembled WGS sequence"/>
</dbReference>
<protein>
    <submittedName>
        <fullName evidence="7">FAD/NAD(P)-binding domain-containing protein</fullName>
    </submittedName>
</protein>
<dbReference type="GO" id="GO:0004497">
    <property type="term" value="F:monooxygenase activity"/>
    <property type="evidence" value="ECO:0007669"/>
    <property type="project" value="UniProtKB-KW"/>
</dbReference>
<comment type="caution">
    <text evidence="7">The sequence shown here is derived from an EMBL/GenBank/DDBJ whole genome shotgun (WGS) entry which is preliminary data.</text>
</comment>
<dbReference type="OrthoDB" id="16820at2759"/>
<dbReference type="PANTHER" id="PTHR13789:SF309">
    <property type="entry name" value="PUTATIVE (AFU_ORTHOLOGUE AFUA_6G14510)-RELATED"/>
    <property type="match status" value="1"/>
</dbReference>
<evidence type="ECO:0000313" key="7">
    <source>
        <dbReference type="EMBL" id="KJX92412.1"/>
    </source>
</evidence>
<evidence type="ECO:0000313" key="8">
    <source>
        <dbReference type="Proteomes" id="UP000033647"/>
    </source>
</evidence>
<evidence type="ECO:0000256" key="3">
    <source>
        <dbReference type="ARBA" id="ARBA00022827"/>
    </source>
</evidence>
<dbReference type="STRING" id="1047168.A0A0F4G5T5"/>
<keyword evidence="8" id="KW-1185">Reference proteome</keyword>
<feature type="domain" description="FAD-binding" evidence="6">
    <location>
        <begin position="8"/>
        <end position="343"/>
    </location>
</feature>
<dbReference type="InterPro" id="IPR036188">
    <property type="entry name" value="FAD/NAD-bd_sf"/>
</dbReference>
<evidence type="ECO:0000256" key="2">
    <source>
        <dbReference type="ARBA" id="ARBA00022630"/>
    </source>
</evidence>
<evidence type="ECO:0000256" key="5">
    <source>
        <dbReference type="ARBA" id="ARBA00023033"/>
    </source>
</evidence>
<dbReference type="PANTHER" id="PTHR13789">
    <property type="entry name" value="MONOOXYGENASE"/>
    <property type="match status" value="1"/>
</dbReference>
<evidence type="ECO:0000256" key="1">
    <source>
        <dbReference type="ARBA" id="ARBA00007992"/>
    </source>
</evidence>
<reference evidence="7 8" key="1">
    <citation type="submission" date="2015-03" db="EMBL/GenBank/DDBJ databases">
        <title>RNA-seq based gene annotation and comparative genomics of four Zymoseptoria species reveal species-specific pathogenicity related genes and transposable element activity.</title>
        <authorList>
            <person name="Grandaubert J."/>
            <person name="Bhattacharyya A."/>
            <person name="Stukenbrock E.H."/>
        </authorList>
    </citation>
    <scope>NUCLEOTIDE SEQUENCE [LARGE SCALE GENOMIC DNA]</scope>
    <source>
        <strain evidence="7 8">Zb18110</strain>
    </source>
</reference>
<organism evidence="7 8">
    <name type="scientific">Zymoseptoria brevis</name>
    <dbReference type="NCBI Taxonomy" id="1047168"/>
    <lineage>
        <taxon>Eukaryota</taxon>
        <taxon>Fungi</taxon>
        <taxon>Dikarya</taxon>
        <taxon>Ascomycota</taxon>
        <taxon>Pezizomycotina</taxon>
        <taxon>Dothideomycetes</taxon>
        <taxon>Dothideomycetidae</taxon>
        <taxon>Mycosphaerellales</taxon>
        <taxon>Mycosphaerellaceae</taxon>
        <taxon>Zymoseptoria</taxon>
    </lineage>
</organism>
<evidence type="ECO:0000256" key="4">
    <source>
        <dbReference type="ARBA" id="ARBA00023002"/>
    </source>
</evidence>
<accession>A0A0F4G5T5</accession>
<dbReference type="InterPro" id="IPR002938">
    <property type="entry name" value="FAD-bd"/>
</dbReference>
<sequence length="424" mass="47742">MPSDYLDNVAIVGAGLGGCALALDLTLRGIPVTVFESRSVASGAIPSGVILTPNGIRVLDHLGVLDRVRDRCYVPEYRIFIDDEDRITKKVPIDDQYGYRNLRIWRGVLLDEMRRMLQERSVVVQHDSRFNGVVSDSDNGVTFLINEEVHHASLLMGSDGIYSSVRRHLAPDTAPEYTGLIGILGHIKRSSVEWPYEEYPKNATIQSKPGAIFWIAEDPAGEELMIGKQINSPEQSREELDRLQADPERLAEIYLKDYNDYGPTAKKIIDSVCASKEQLYAWPFMKMPKLPHWYSETGRIILVGDSVHALPPSSGQGVNQALEDVYSLTLLLTELRDEQGEETADSQRADHLAALTFWQRTRQVRIDAVFDWTVNGSNVSRLPEAERKKLIAEGKVKEGQGDDMGWLYRPVLDEAIHNWLKNRS</sequence>